<comment type="caution">
    <text evidence="1">The sequence shown here is derived from an EMBL/GenBank/DDBJ whole genome shotgun (WGS) entry which is preliminary data.</text>
</comment>
<evidence type="ECO:0000313" key="1">
    <source>
        <dbReference type="EMBL" id="KAF7282011.1"/>
    </source>
</evidence>
<accession>A0A834MF29</accession>
<reference evidence="1" key="1">
    <citation type="submission" date="2020-08" db="EMBL/GenBank/DDBJ databases">
        <title>Genome sequencing and assembly of the red palm weevil Rhynchophorus ferrugineus.</title>
        <authorList>
            <person name="Dias G.B."/>
            <person name="Bergman C.M."/>
            <person name="Manee M."/>
        </authorList>
    </citation>
    <scope>NUCLEOTIDE SEQUENCE</scope>
    <source>
        <strain evidence="1">AA-2017</strain>
        <tissue evidence="1">Whole larva</tissue>
    </source>
</reference>
<keyword evidence="2" id="KW-1185">Reference proteome</keyword>
<organism evidence="1 2">
    <name type="scientific">Rhynchophorus ferrugineus</name>
    <name type="common">Red palm weevil</name>
    <name type="synonym">Curculio ferrugineus</name>
    <dbReference type="NCBI Taxonomy" id="354439"/>
    <lineage>
        <taxon>Eukaryota</taxon>
        <taxon>Metazoa</taxon>
        <taxon>Ecdysozoa</taxon>
        <taxon>Arthropoda</taxon>
        <taxon>Hexapoda</taxon>
        <taxon>Insecta</taxon>
        <taxon>Pterygota</taxon>
        <taxon>Neoptera</taxon>
        <taxon>Endopterygota</taxon>
        <taxon>Coleoptera</taxon>
        <taxon>Polyphaga</taxon>
        <taxon>Cucujiformia</taxon>
        <taxon>Curculionidae</taxon>
        <taxon>Dryophthorinae</taxon>
        <taxon>Rhynchophorus</taxon>
    </lineage>
</organism>
<sequence>MERHEKGENSRKNDDIDEEKPLKKARYVWEVKGKHHMRHSSGILSDASSSSKDDQACWFDESHKKGPTQINSTQNCCLKTFLAKTEDIMDRDSSDEDDSQKFPLESSIENEIPVTLVSVQPKNQDYYLRKWQARQIARGFVDNTINSMLENWVDRPFDAAHFVEDCENDGQVEDDAILMAIQSHGLQSGWRTNMSNSSNISSNISNSSKSGSITLGNHIIIQESTCDNYENLQKEQENESSVASTSSSMSIDTVSSISNHYEEDLGDPMNFLNAAVTVAIQKKGLTYGI</sequence>
<dbReference type="AlphaFoldDB" id="A0A834MF29"/>
<protein>
    <submittedName>
        <fullName evidence="1">Uncharacterized protein</fullName>
    </submittedName>
</protein>
<dbReference type="EMBL" id="JAACXV010000205">
    <property type="protein sequence ID" value="KAF7282011.1"/>
    <property type="molecule type" value="Genomic_DNA"/>
</dbReference>
<dbReference type="OrthoDB" id="6162705at2759"/>
<evidence type="ECO:0000313" key="2">
    <source>
        <dbReference type="Proteomes" id="UP000625711"/>
    </source>
</evidence>
<proteinExistence type="predicted"/>
<gene>
    <name evidence="1" type="ORF">GWI33_003672</name>
</gene>
<name>A0A834MF29_RHYFE</name>
<dbReference type="Proteomes" id="UP000625711">
    <property type="component" value="Unassembled WGS sequence"/>
</dbReference>